<reference evidence="3" key="3">
    <citation type="submission" date="2022-08" db="EMBL/GenBank/DDBJ databases">
        <title>Genome Sequencing of Bacteroides fragilis Group Isolates with Nanopore Technology.</title>
        <authorList>
            <person name="Tisza M.J."/>
            <person name="Smith D."/>
            <person name="Dekker J.P."/>
        </authorList>
    </citation>
    <scope>NUCLEOTIDE SEQUENCE</scope>
    <source>
        <strain evidence="3">BFG-351</strain>
        <strain evidence="4">BFG-527</strain>
    </source>
</reference>
<evidence type="ECO:0000313" key="2">
    <source>
        <dbReference type="EMBL" id="CUP09859.1"/>
    </source>
</evidence>
<organism evidence="2 6">
    <name type="scientific">Bacteroides faecis</name>
    <dbReference type="NCBI Taxonomy" id="674529"/>
    <lineage>
        <taxon>Bacteria</taxon>
        <taxon>Pseudomonadati</taxon>
        <taxon>Bacteroidota</taxon>
        <taxon>Bacteroidia</taxon>
        <taxon>Bacteroidales</taxon>
        <taxon>Bacteroidaceae</taxon>
        <taxon>Bacteroides</taxon>
    </lineage>
</organism>
<dbReference type="EMBL" id="CZAE01000007">
    <property type="protein sequence ID" value="CUP09859.1"/>
    <property type="molecule type" value="Genomic_DNA"/>
</dbReference>
<evidence type="ECO:0000256" key="1">
    <source>
        <dbReference type="SAM" id="Phobius"/>
    </source>
</evidence>
<evidence type="ECO:0000313" key="7">
    <source>
        <dbReference type="Proteomes" id="UP001060104"/>
    </source>
</evidence>
<dbReference type="EMBL" id="CP103141">
    <property type="protein sequence ID" value="UVQ75972.1"/>
    <property type="molecule type" value="Genomic_DNA"/>
</dbReference>
<dbReference type="EMBL" id="JANUTS010000001">
    <property type="protein sequence ID" value="MCS2791518.1"/>
    <property type="molecule type" value="Genomic_DNA"/>
</dbReference>
<feature type="transmembrane region" description="Helical" evidence="1">
    <location>
        <begin position="15"/>
        <end position="33"/>
    </location>
</feature>
<accession>A0A174KKY7</accession>
<feature type="transmembrane region" description="Helical" evidence="1">
    <location>
        <begin position="39"/>
        <end position="57"/>
    </location>
</feature>
<dbReference type="Proteomes" id="UP000095606">
    <property type="component" value="Unassembled WGS sequence"/>
</dbReference>
<accession>A0A6N2WVK8</accession>
<reference evidence="5" key="2">
    <citation type="submission" date="2019-11" db="EMBL/GenBank/DDBJ databases">
        <authorList>
            <person name="Feng L."/>
        </authorList>
    </citation>
    <scope>NUCLEOTIDE SEQUENCE</scope>
    <source>
        <strain evidence="5">BfaecisLFYP10</strain>
    </source>
</reference>
<dbReference type="GeneID" id="69588223"/>
<dbReference type="AlphaFoldDB" id="A0A174KKY7"/>
<dbReference type="Proteomes" id="UP001204548">
    <property type="component" value="Unassembled WGS sequence"/>
</dbReference>
<protein>
    <submittedName>
        <fullName evidence="2">Uncharacterized protein</fullName>
    </submittedName>
</protein>
<evidence type="ECO:0000313" key="3">
    <source>
        <dbReference type="EMBL" id="MCS2791518.1"/>
    </source>
</evidence>
<evidence type="ECO:0000313" key="4">
    <source>
        <dbReference type="EMBL" id="UVQ75972.1"/>
    </source>
</evidence>
<proteinExistence type="predicted"/>
<gene>
    <name evidence="5" type="ORF">BFLFYP10_03511</name>
    <name evidence="2" type="ORF">ERS852461_01851</name>
    <name evidence="3" type="ORF">NXW97_05740</name>
    <name evidence="4" type="ORF">NXY30_06180</name>
</gene>
<keyword evidence="1" id="KW-1133">Transmembrane helix</keyword>
<evidence type="ECO:0000313" key="6">
    <source>
        <dbReference type="Proteomes" id="UP000095606"/>
    </source>
</evidence>
<dbReference type="Proteomes" id="UP001060104">
    <property type="component" value="Chromosome"/>
</dbReference>
<keyword evidence="1" id="KW-0812">Transmembrane</keyword>
<name>A0A174KKY7_9BACE</name>
<sequence length="66" mass="7560">MKTTTQNPVFAKIRLYLKILASCVIVTCLFLIIIHPEAWITPSCIIVAMICLLFLLIRAKRKESKK</sequence>
<keyword evidence="1" id="KW-0472">Membrane</keyword>
<dbReference type="RefSeq" id="WP_010536156.1">
    <property type="nucleotide sequence ID" value="NZ_CABMFH010000019.1"/>
</dbReference>
<evidence type="ECO:0000313" key="5">
    <source>
        <dbReference type="EMBL" id="VYT45833.1"/>
    </source>
</evidence>
<dbReference type="EMBL" id="CACRSZ010000077">
    <property type="protein sequence ID" value="VYT45833.1"/>
    <property type="molecule type" value="Genomic_DNA"/>
</dbReference>
<keyword evidence="7" id="KW-1185">Reference proteome</keyword>
<reference evidence="2 6" key="1">
    <citation type="submission" date="2015-09" db="EMBL/GenBank/DDBJ databases">
        <authorList>
            <consortium name="Pathogen Informatics"/>
        </authorList>
    </citation>
    <scope>NUCLEOTIDE SEQUENCE [LARGE SCALE GENOMIC DNA]</scope>
    <source>
        <strain evidence="2 6">2789STDY5834846</strain>
    </source>
</reference>